<dbReference type="InterPro" id="IPR017938">
    <property type="entry name" value="Riboflavin_synthase-like_b-brl"/>
</dbReference>
<keyword evidence="2" id="KW-0479">Metal-binding</keyword>
<dbReference type="InterPro" id="IPR001709">
    <property type="entry name" value="Flavoprot_Pyr_Nucl_cyt_Rdtase"/>
</dbReference>
<protein>
    <submittedName>
        <fullName evidence="8">NADH oxidase</fullName>
    </submittedName>
    <submittedName>
        <fullName evidence="7">Ring-hydroxylating dioxygenase ferredoxin reductase family protein</fullName>
    </submittedName>
</protein>
<dbReference type="InterPro" id="IPR036010">
    <property type="entry name" value="2Fe-2S_ferredoxin-like_sf"/>
</dbReference>
<evidence type="ECO:0000256" key="1">
    <source>
        <dbReference type="ARBA" id="ARBA00001974"/>
    </source>
</evidence>
<dbReference type="InterPro" id="IPR008333">
    <property type="entry name" value="Cbr1-like_FAD-bd_dom"/>
</dbReference>
<feature type="domain" description="2Fe-2S ferredoxin-type" evidence="4">
    <location>
        <begin position="4"/>
        <end position="98"/>
    </location>
</feature>
<evidence type="ECO:0000256" key="2">
    <source>
        <dbReference type="ARBA" id="ARBA00022714"/>
    </source>
</evidence>
<dbReference type="InterPro" id="IPR017896">
    <property type="entry name" value="4Fe4S_Fe-S-bd"/>
</dbReference>
<dbReference type="PROSITE" id="PS51384">
    <property type="entry name" value="FAD_FR"/>
    <property type="match status" value="1"/>
</dbReference>
<dbReference type="InterPro" id="IPR047683">
    <property type="entry name" value="BenC-like_FAD_NAD-bd"/>
</dbReference>
<dbReference type="Gene3D" id="3.40.50.80">
    <property type="entry name" value="Nucleotide-binding domain of ferredoxin-NADP reductase (FNR) module"/>
    <property type="match status" value="1"/>
</dbReference>
<dbReference type="InterPro" id="IPR050415">
    <property type="entry name" value="MRET"/>
</dbReference>
<dbReference type="InterPro" id="IPR039261">
    <property type="entry name" value="FNR_nucleotide-bd"/>
</dbReference>
<accession>A0A2S9KID5</accession>
<dbReference type="InterPro" id="IPR006058">
    <property type="entry name" value="2Fe2S_fd_BS"/>
</dbReference>
<dbReference type="EMBL" id="PVLR01000006">
    <property type="protein sequence ID" value="PRD70202.1"/>
    <property type="molecule type" value="Genomic_DNA"/>
</dbReference>
<dbReference type="Proteomes" id="UP000481947">
    <property type="component" value="Unassembled WGS sequence"/>
</dbReference>
<dbReference type="InterPro" id="IPR001433">
    <property type="entry name" value="OxRdtase_FAD/NAD-bd"/>
</dbReference>
<gene>
    <name evidence="8" type="ORF">C6P61_01750</name>
    <name evidence="7" type="ORF">F5985_02345</name>
</gene>
<name>A0A2S9KID5_9BURK</name>
<dbReference type="SUPFAM" id="SSF54292">
    <property type="entry name" value="2Fe-2S ferredoxin-like"/>
    <property type="match status" value="1"/>
</dbReference>
<keyword evidence="2" id="KW-0411">Iron-sulfur</keyword>
<dbReference type="EMBL" id="VYSB01000001">
    <property type="protein sequence ID" value="MYZ51002.1"/>
    <property type="molecule type" value="Genomic_DNA"/>
</dbReference>
<dbReference type="PANTHER" id="PTHR47354:SF5">
    <property type="entry name" value="PROTEIN RFBI"/>
    <property type="match status" value="1"/>
</dbReference>
<dbReference type="GO" id="GO:0051213">
    <property type="term" value="F:dioxygenase activity"/>
    <property type="evidence" value="ECO:0007669"/>
    <property type="project" value="UniProtKB-KW"/>
</dbReference>
<comment type="cofactor">
    <cofactor evidence="1">
        <name>FAD</name>
        <dbReference type="ChEBI" id="CHEBI:57692"/>
    </cofactor>
</comment>
<dbReference type="RefSeq" id="WP_105728207.1">
    <property type="nucleotide sequence ID" value="NZ_DAIPCI010000021.1"/>
</dbReference>
<dbReference type="Pfam" id="PF00111">
    <property type="entry name" value="Fer2"/>
    <property type="match status" value="1"/>
</dbReference>
<evidence type="ECO:0000259" key="4">
    <source>
        <dbReference type="PROSITE" id="PS51085"/>
    </source>
</evidence>
<comment type="caution">
    <text evidence="8">The sequence shown here is derived from an EMBL/GenBank/DDBJ whole genome shotgun (WGS) entry which is preliminary data.</text>
</comment>
<feature type="domain" description="4Fe-4S ferredoxin-type" evidence="5">
    <location>
        <begin position="31"/>
        <end position="63"/>
    </location>
</feature>
<organism evidence="8 9">
    <name type="scientific">Malikia spinosa</name>
    <dbReference type="NCBI Taxonomy" id="86180"/>
    <lineage>
        <taxon>Bacteria</taxon>
        <taxon>Pseudomonadati</taxon>
        <taxon>Pseudomonadota</taxon>
        <taxon>Betaproteobacteria</taxon>
        <taxon>Burkholderiales</taxon>
        <taxon>Comamonadaceae</taxon>
        <taxon>Malikia</taxon>
    </lineage>
</organism>
<evidence type="ECO:0000313" key="10">
    <source>
        <dbReference type="Proteomes" id="UP000481947"/>
    </source>
</evidence>
<evidence type="ECO:0000259" key="5">
    <source>
        <dbReference type="PROSITE" id="PS51379"/>
    </source>
</evidence>
<dbReference type="InterPro" id="IPR012675">
    <property type="entry name" value="Beta-grasp_dom_sf"/>
</dbReference>
<dbReference type="GO" id="GO:0051537">
    <property type="term" value="F:2 iron, 2 sulfur cluster binding"/>
    <property type="evidence" value="ECO:0007669"/>
    <property type="project" value="UniProtKB-KW"/>
</dbReference>
<proteinExistence type="predicted"/>
<dbReference type="SUPFAM" id="SSF63380">
    <property type="entry name" value="Riboflavin synthase domain-like"/>
    <property type="match status" value="1"/>
</dbReference>
<dbReference type="PANTHER" id="PTHR47354">
    <property type="entry name" value="NADH OXIDOREDUCTASE HCR"/>
    <property type="match status" value="1"/>
</dbReference>
<keyword evidence="9" id="KW-1185">Reference proteome</keyword>
<evidence type="ECO:0000313" key="9">
    <source>
        <dbReference type="Proteomes" id="UP000238326"/>
    </source>
</evidence>
<dbReference type="PROSITE" id="PS51085">
    <property type="entry name" value="2FE2S_FER_2"/>
    <property type="match status" value="1"/>
</dbReference>
<dbReference type="NCBIfam" id="NF040810">
    <property type="entry name" value="BenC"/>
    <property type="match status" value="1"/>
</dbReference>
<dbReference type="OrthoDB" id="9806195at2"/>
<reference evidence="8 9" key="1">
    <citation type="submission" date="2018-03" db="EMBL/GenBank/DDBJ databases">
        <title>Comparative genomics illustrates the genes involved in a hyperalkaliphilic mechanisms of Serpentinomonas isolated from highly-alkaline calcium-rich serpentinized springs.</title>
        <authorList>
            <person name="Suzuki S."/>
            <person name="Ishii S."/>
            <person name="Walworth N."/>
            <person name="Bird L."/>
            <person name="Kuenen J.G."/>
            <person name="Nealson K.H."/>
        </authorList>
    </citation>
    <scope>NUCLEOTIDE SEQUENCE [LARGE SCALE GENOMIC DNA]</scope>
    <source>
        <strain evidence="8 9">83</strain>
    </source>
</reference>
<dbReference type="InterPro" id="IPR017927">
    <property type="entry name" value="FAD-bd_FR_type"/>
</dbReference>
<dbReference type="Pfam" id="PF00970">
    <property type="entry name" value="FAD_binding_6"/>
    <property type="match status" value="1"/>
</dbReference>
<dbReference type="CDD" id="cd00207">
    <property type="entry name" value="fer2"/>
    <property type="match status" value="1"/>
</dbReference>
<evidence type="ECO:0000256" key="3">
    <source>
        <dbReference type="ARBA" id="ARBA00034078"/>
    </source>
</evidence>
<comment type="cofactor">
    <cofactor evidence="3">
        <name>[2Fe-2S] cluster</name>
        <dbReference type="ChEBI" id="CHEBI:190135"/>
    </cofactor>
</comment>
<evidence type="ECO:0000313" key="8">
    <source>
        <dbReference type="EMBL" id="PRD70202.1"/>
    </source>
</evidence>
<dbReference type="Gene3D" id="2.40.30.10">
    <property type="entry name" value="Translation factors"/>
    <property type="match status" value="1"/>
</dbReference>
<dbReference type="Pfam" id="PF00175">
    <property type="entry name" value="NAD_binding_1"/>
    <property type="match status" value="1"/>
</dbReference>
<dbReference type="InterPro" id="IPR001041">
    <property type="entry name" value="2Fe-2S_ferredoxin-type"/>
</dbReference>
<sequence length="338" mass="36136">MPTYKIALNFEDGVTRFIDCKDSETVADAAYRQKINVPIDCRDGACGACKSSCESGQFDMGSNYIDDALTEEELQQGFVLTCQMRPKSDLVIGIPASSAVCKTAQTSLSTTIQDVRLVSDSTIALTVAGDDIAKLSFLPGQYANLQVPGTDAHRAYSFSSMPKDNAVSFLIRNVPGGLMSSYLTGSAKPGDTLVMNGPKGSFYLRDIVRPVLMLAGGTGLAPFTAMLDKIAAAGGSPFPVHLIYGVNTDTDLVDIDKLQAFAQAMPNFSYALVVVDANSAQPKKGYVTNHLEAGQLHDGEVDIYLCGPPPMVEAVNQYLRDQGVKPVSFHYEKFAASA</sequence>
<feature type="domain" description="FAD-binding FR-type" evidence="6">
    <location>
        <begin position="105"/>
        <end position="205"/>
    </location>
</feature>
<dbReference type="PRINTS" id="PR00410">
    <property type="entry name" value="PHEHYDRXLASE"/>
</dbReference>
<keyword evidence="7" id="KW-0560">Oxidoreductase</keyword>
<dbReference type="Proteomes" id="UP000238326">
    <property type="component" value="Unassembled WGS sequence"/>
</dbReference>
<evidence type="ECO:0000259" key="6">
    <source>
        <dbReference type="PROSITE" id="PS51384"/>
    </source>
</evidence>
<keyword evidence="2" id="KW-0408">Iron</keyword>
<keyword evidence="7" id="KW-0223">Dioxygenase</keyword>
<keyword evidence="2" id="KW-0001">2Fe-2S</keyword>
<dbReference type="AlphaFoldDB" id="A0A2S9KID5"/>
<dbReference type="PRINTS" id="PR00371">
    <property type="entry name" value="FPNCR"/>
</dbReference>
<evidence type="ECO:0000313" key="7">
    <source>
        <dbReference type="EMBL" id="MYZ51002.1"/>
    </source>
</evidence>
<dbReference type="SUPFAM" id="SSF52343">
    <property type="entry name" value="Ferredoxin reductase-like, C-terminal NADP-linked domain"/>
    <property type="match status" value="1"/>
</dbReference>
<reference evidence="7 10" key="2">
    <citation type="submission" date="2019-09" db="EMBL/GenBank/DDBJ databases">
        <title>Identification of Malikia spinosa a prominent benzene-, toluene-, and ethylbenzene-degrading bacterium: enrichment, isolation and whole genome sequencing.</title>
        <authorList>
            <person name="Tancsics A."/>
            <person name="Revesz F."/>
            <person name="Kriszt B."/>
        </authorList>
    </citation>
    <scope>NUCLEOTIDE SEQUENCE [LARGE SCALE GENOMIC DNA]</scope>
    <source>
        <strain evidence="7 10">AB6</strain>
    </source>
</reference>
<dbReference type="PROSITE" id="PS51379">
    <property type="entry name" value="4FE4S_FER_2"/>
    <property type="match status" value="1"/>
</dbReference>
<dbReference type="PROSITE" id="PS00197">
    <property type="entry name" value="2FE2S_FER_1"/>
    <property type="match status" value="1"/>
</dbReference>
<dbReference type="CDD" id="cd06209">
    <property type="entry name" value="BenDO_FAD_NAD"/>
    <property type="match status" value="1"/>
</dbReference>
<dbReference type="Gene3D" id="3.10.20.30">
    <property type="match status" value="1"/>
</dbReference>